<organism evidence="1 2">
    <name type="scientific">Naganishia friedmannii</name>
    <dbReference type="NCBI Taxonomy" id="89922"/>
    <lineage>
        <taxon>Eukaryota</taxon>
        <taxon>Fungi</taxon>
        <taxon>Dikarya</taxon>
        <taxon>Basidiomycota</taxon>
        <taxon>Agaricomycotina</taxon>
        <taxon>Tremellomycetes</taxon>
        <taxon>Filobasidiales</taxon>
        <taxon>Filobasidiaceae</taxon>
        <taxon>Naganishia</taxon>
    </lineage>
</organism>
<gene>
    <name evidence="1" type="ORF">QFC21_006100</name>
</gene>
<comment type="caution">
    <text evidence="1">The sequence shown here is derived from an EMBL/GenBank/DDBJ whole genome shotgun (WGS) entry which is preliminary data.</text>
</comment>
<evidence type="ECO:0000313" key="2">
    <source>
        <dbReference type="Proteomes" id="UP001227268"/>
    </source>
</evidence>
<evidence type="ECO:0000313" key="1">
    <source>
        <dbReference type="EMBL" id="KAJ9094274.1"/>
    </source>
</evidence>
<name>A0ACC2V5L1_9TREE</name>
<keyword evidence="2" id="KW-1185">Reference proteome</keyword>
<protein>
    <submittedName>
        <fullName evidence="1">Uncharacterized protein</fullName>
    </submittedName>
</protein>
<accession>A0ACC2V5L1</accession>
<dbReference type="Proteomes" id="UP001227268">
    <property type="component" value="Unassembled WGS sequence"/>
</dbReference>
<reference evidence="1" key="1">
    <citation type="submission" date="2023-04" db="EMBL/GenBank/DDBJ databases">
        <title>Draft Genome sequencing of Naganishia species isolated from polar environments using Oxford Nanopore Technology.</title>
        <authorList>
            <person name="Leo P."/>
            <person name="Venkateswaran K."/>
        </authorList>
    </citation>
    <scope>NUCLEOTIDE SEQUENCE</scope>
    <source>
        <strain evidence="1">MNA-CCFEE 5423</strain>
    </source>
</reference>
<proteinExistence type="predicted"/>
<sequence length="223" mass="24638">MFSKIASTALGVVTLSSLFASAAPAQLQKQEVTVVSNCVNKGQVALTFDDGLYEYELDVVKHLGDSKATFFLNGNNFGCIYDHADELNDELAKVEEAFIRILGVRPLYFRPPYGEYNDLLLSALTARGYKKLFLWSDDTQDGNLVPVDQSKGVYDQVSASYPAPHIILGHSVYDSTANDVVPYAVSELKKKGYQLVAVDTCMGSEGEWPYEWVGQPQTGKWQC</sequence>
<dbReference type="EMBL" id="JASBWT010000026">
    <property type="protein sequence ID" value="KAJ9094274.1"/>
    <property type="molecule type" value="Genomic_DNA"/>
</dbReference>